<name>A0A0V0H3P3_SOLCH</name>
<accession>A0A0V0H3P3</accession>
<dbReference type="EMBL" id="GEDG01025824">
    <property type="protein sequence ID" value="JAP14974.1"/>
    <property type="molecule type" value="Transcribed_RNA"/>
</dbReference>
<dbReference type="AlphaFoldDB" id="A0A0V0H3P3"/>
<reference evidence="1" key="1">
    <citation type="submission" date="2015-12" db="EMBL/GenBank/DDBJ databases">
        <title>Gene expression during late stages of embryo sac development: a critical building block for successful pollen-pistil interactions.</title>
        <authorList>
            <person name="Liu Y."/>
            <person name="Joly V."/>
            <person name="Sabar M."/>
            <person name="Matton D.P."/>
        </authorList>
    </citation>
    <scope>NUCLEOTIDE SEQUENCE</scope>
</reference>
<evidence type="ECO:0000313" key="1">
    <source>
        <dbReference type="EMBL" id="JAP14974.1"/>
    </source>
</evidence>
<dbReference type="PANTHER" id="PTHR37763:SF1">
    <property type="entry name" value="EXOSOME COMPLEX EXONUCLEASE"/>
    <property type="match status" value="1"/>
</dbReference>
<organism evidence="1">
    <name type="scientific">Solanum chacoense</name>
    <name type="common">Chaco potato</name>
    <dbReference type="NCBI Taxonomy" id="4108"/>
    <lineage>
        <taxon>Eukaryota</taxon>
        <taxon>Viridiplantae</taxon>
        <taxon>Streptophyta</taxon>
        <taxon>Embryophyta</taxon>
        <taxon>Tracheophyta</taxon>
        <taxon>Spermatophyta</taxon>
        <taxon>Magnoliopsida</taxon>
        <taxon>eudicotyledons</taxon>
        <taxon>Gunneridae</taxon>
        <taxon>Pentapetalae</taxon>
        <taxon>asterids</taxon>
        <taxon>lamiids</taxon>
        <taxon>Solanales</taxon>
        <taxon>Solanaceae</taxon>
        <taxon>Solanoideae</taxon>
        <taxon>Solaneae</taxon>
        <taxon>Solanum</taxon>
    </lineage>
</organism>
<sequence length="149" mass="17095">MKEGLYQIKDVFIDKNIGFKEARYQESLVHKKLIKTLGHPSRCVFTLLLYYLYGSIWDVDIEVCGGLYPLGRGDKFRLCMGKILTSDEQNMLQSGVKQLSRALGLFKFVWETAGMKGDLEVQGHLWCIGAKNKSFTYRNNMFLLHSISC</sequence>
<dbReference type="PANTHER" id="PTHR37763">
    <property type="entry name" value="EXOSOME COMPLEX EXONUCLEASE"/>
    <property type="match status" value="1"/>
</dbReference>
<proteinExistence type="predicted"/>
<protein>
    <submittedName>
        <fullName evidence="1">Putative ovule protein</fullName>
    </submittedName>
</protein>